<dbReference type="InterPro" id="IPR017585">
    <property type="entry name" value="SAF_FlgA"/>
</dbReference>
<protein>
    <recommendedName>
        <fullName evidence="4">Flagella basal body P-ring formation protein FlgA</fullName>
    </recommendedName>
</protein>
<dbReference type="EMBL" id="CP027792">
    <property type="protein sequence ID" value="AVP56847.1"/>
    <property type="molecule type" value="Genomic_DNA"/>
</dbReference>
<dbReference type="AlphaFoldDB" id="A0A2P1NII2"/>
<dbReference type="Gene3D" id="2.30.30.760">
    <property type="match status" value="1"/>
</dbReference>
<dbReference type="Gene3D" id="3.90.1210.10">
    <property type="entry name" value="Antifreeze-like/N-acetylneuraminic acid synthase C-terminal domain"/>
    <property type="match status" value="1"/>
</dbReference>
<dbReference type="Proteomes" id="UP000241829">
    <property type="component" value="Chromosome"/>
</dbReference>
<dbReference type="InterPro" id="IPR039246">
    <property type="entry name" value="Flagellar_FlgA"/>
</dbReference>
<proteinExistence type="inferred from homology"/>
<dbReference type="KEGG" id="melm:C7H73_03620"/>
<evidence type="ECO:0000259" key="5">
    <source>
        <dbReference type="SMART" id="SM00858"/>
    </source>
</evidence>
<evidence type="ECO:0000256" key="3">
    <source>
        <dbReference type="ARBA" id="ARBA00022764"/>
    </source>
</evidence>
<feature type="chain" id="PRO_5015022294" description="Flagella basal body P-ring formation protein FlgA" evidence="4">
    <location>
        <begin position="28"/>
        <end position="249"/>
    </location>
</feature>
<keyword evidence="6" id="KW-0966">Cell projection</keyword>
<keyword evidence="4" id="KW-1005">Bacterial flagellum biogenesis</keyword>
<accession>A0A2P1NII2</accession>
<dbReference type="GO" id="GO:0044780">
    <property type="term" value="P:bacterial-type flagellum assembly"/>
    <property type="evidence" value="ECO:0007669"/>
    <property type="project" value="InterPro"/>
</dbReference>
<name>A0A2P1NII2_9BURK</name>
<dbReference type="GO" id="GO:0042597">
    <property type="term" value="C:periplasmic space"/>
    <property type="evidence" value="ECO:0007669"/>
    <property type="project" value="UniProtKB-SubCell"/>
</dbReference>
<sequence>MPSLASIRSFRPALLALALACAGAAWSQQPPQPQQLAAGEDLGALSQRWVDEALHQVQAGGALPLRMEVEVGALDSRLRLAPCERVEPYLPTGARLWGRTRLGLRCVQGATRWNVFLPLTVKAYGPAWVLAGSVAAGATLSEQDAVPAEVDWAAEPAAVLANPEAWVGQTAARTLSPGQPLRQGMVRAPELFKAGTPVRVVVQGPGYAVTSSGQAMTAGAAGQNVRIRMANGKVIGGIVSDDGTVQATM</sequence>
<comment type="function">
    <text evidence="4">Involved in the assembly process of the P-ring formation. It may associate with FlgF on the rod constituting a structure essential for the P-ring assembly or may act as a modulator protein for the P-ring assembly.</text>
</comment>
<dbReference type="CDD" id="cd11614">
    <property type="entry name" value="SAF_CpaB_FlgA_like"/>
    <property type="match status" value="1"/>
</dbReference>
<organism evidence="6 7">
    <name type="scientific">Pulveribacter suum</name>
    <dbReference type="NCBI Taxonomy" id="2116657"/>
    <lineage>
        <taxon>Bacteria</taxon>
        <taxon>Pseudomonadati</taxon>
        <taxon>Pseudomonadota</taxon>
        <taxon>Betaproteobacteria</taxon>
        <taxon>Burkholderiales</taxon>
        <taxon>Comamonadaceae</taxon>
        <taxon>Pulveribacter</taxon>
    </lineage>
</organism>
<evidence type="ECO:0000256" key="4">
    <source>
        <dbReference type="RuleBase" id="RU362063"/>
    </source>
</evidence>
<dbReference type="NCBIfam" id="TIGR03170">
    <property type="entry name" value="flgA_cterm"/>
    <property type="match status" value="1"/>
</dbReference>
<dbReference type="RefSeq" id="WP_106845404.1">
    <property type="nucleotide sequence ID" value="NZ_CP027792.1"/>
</dbReference>
<evidence type="ECO:0000256" key="1">
    <source>
        <dbReference type="ARBA" id="ARBA00004418"/>
    </source>
</evidence>
<evidence type="ECO:0000313" key="6">
    <source>
        <dbReference type="EMBL" id="AVP56847.1"/>
    </source>
</evidence>
<evidence type="ECO:0000313" key="7">
    <source>
        <dbReference type="Proteomes" id="UP000241829"/>
    </source>
</evidence>
<dbReference type="Pfam" id="PF13144">
    <property type="entry name" value="ChapFlgA"/>
    <property type="match status" value="1"/>
</dbReference>
<keyword evidence="7" id="KW-1185">Reference proteome</keyword>
<dbReference type="OrthoDB" id="8561436at2"/>
<evidence type="ECO:0000256" key="2">
    <source>
        <dbReference type="ARBA" id="ARBA00022729"/>
    </source>
</evidence>
<comment type="similarity">
    <text evidence="4">Belongs to the FlgA family.</text>
</comment>
<keyword evidence="2 4" id="KW-0732">Signal</keyword>
<dbReference type="SMART" id="SM00858">
    <property type="entry name" value="SAF"/>
    <property type="match status" value="1"/>
</dbReference>
<keyword evidence="3 4" id="KW-0574">Periplasm</keyword>
<comment type="subcellular location">
    <subcellularLocation>
        <location evidence="1 4">Periplasm</location>
    </subcellularLocation>
</comment>
<feature type="domain" description="SAF" evidence="5">
    <location>
        <begin position="125"/>
        <end position="187"/>
    </location>
</feature>
<reference evidence="7" key="1">
    <citation type="submission" date="2018-03" db="EMBL/GenBank/DDBJ databases">
        <title>Genome sequencing of Melaminivora sp. strain SC2-7.</title>
        <authorList>
            <person name="Kim S.-J."/>
            <person name="Heo J."/>
            <person name="Ahn J.-H."/>
            <person name="Kwon S.-W."/>
        </authorList>
    </citation>
    <scope>NUCLEOTIDE SEQUENCE [LARGE SCALE GENOMIC DNA]</scope>
    <source>
        <strain evidence="7">SC2-7</strain>
    </source>
</reference>
<dbReference type="PANTHER" id="PTHR36307:SF1">
    <property type="entry name" value="FLAGELLA BASAL BODY P-RING FORMATION PROTEIN FLGA"/>
    <property type="match status" value="1"/>
</dbReference>
<dbReference type="InterPro" id="IPR041231">
    <property type="entry name" value="FlgA_N"/>
</dbReference>
<dbReference type="PANTHER" id="PTHR36307">
    <property type="entry name" value="FLAGELLA BASAL BODY P-RING FORMATION PROTEIN FLGA"/>
    <property type="match status" value="1"/>
</dbReference>
<keyword evidence="6" id="KW-0282">Flagellum</keyword>
<dbReference type="Pfam" id="PF17656">
    <property type="entry name" value="ChapFlgA_N"/>
    <property type="match status" value="1"/>
</dbReference>
<keyword evidence="6" id="KW-0969">Cilium</keyword>
<feature type="signal peptide" evidence="4">
    <location>
        <begin position="1"/>
        <end position="27"/>
    </location>
</feature>
<gene>
    <name evidence="6" type="ORF">C7H73_03620</name>
</gene>
<dbReference type="InterPro" id="IPR013974">
    <property type="entry name" value="SAF"/>
</dbReference>